<gene>
    <name evidence="1" type="ORF">SASPL_110049</name>
</gene>
<evidence type="ECO:0000313" key="2">
    <source>
        <dbReference type="Proteomes" id="UP000298416"/>
    </source>
</evidence>
<dbReference type="AlphaFoldDB" id="A0A8X8Y713"/>
<name>A0A8X8Y713_SALSN</name>
<dbReference type="InterPro" id="IPR021899">
    <property type="entry name" value="DUF3511"/>
</dbReference>
<dbReference type="Pfam" id="PF12023">
    <property type="entry name" value="DUF3511"/>
    <property type="match status" value="1"/>
</dbReference>
<organism evidence="1">
    <name type="scientific">Salvia splendens</name>
    <name type="common">Scarlet sage</name>
    <dbReference type="NCBI Taxonomy" id="180675"/>
    <lineage>
        <taxon>Eukaryota</taxon>
        <taxon>Viridiplantae</taxon>
        <taxon>Streptophyta</taxon>
        <taxon>Embryophyta</taxon>
        <taxon>Tracheophyta</taxon>
        <taxon>Spermatophyta</taxon>
        <taxon>Magnoliopsida</taxon>
        <taxon>eudicotyledons</taxon>
        <taxon>Gunneridae</taxon>
        <taxon>Pentapetalae</taxon>
        <taxon>asterids</taxon>
        <taxon>lamiids</taxon>
        <taxon>Lamiales</taxon>
        <taxon>Lamiaceae</taxon>
        <taxon>Nepetoideae</taxon>
        <taxon>Mentheae</taxon>
        <taxon>Salviinae</taxon>
        <taxon>Salvia</taxon>
        <taxon>Salvia subgen. Calosphace</taxon>
        <taxon>core Calosphace</taxon>
    </lineage>
</organism>
<accession>A0A8X8Y713</accession>
<proteinExistence type="predicted"/>
<dbReference type="Proteomes" id="UP000298416">
    <property type="component" value="Unassembled WGS sequence"/>
</dbReference>
<keyword evidence="2" id="KW-1185">Reference proteome</keyword>
<reference evidence="1" key="2">
    <citation type="submission" date="2020-08" db="EMBL/GenBank/DDBJ databases">
        <title>Plant Genome Project.</title>
        <authorList>
            <person name="Zhang R.-G."/>
        </authorList>
    </citation>
    <scope>NUCLEOTIDE SEQUENCE</scope>
    <source>
        <strain evidence="1">Huo1</strain>
        <tissue evidence="1">Leaf</tissue>
    </source>
</reference>
<evidence type="ECO:0000313" key="1">
    <source>
        <dbReference type="EMBL" id="KAG6425844.1"/>
    </source>
</evidence>
<protein>
    <submittedName>
        <fullName evidence="1">Uncharacterized protein</fullName>
    </submittedName>
</protein>
<reference evidence="1" key="1">
    <citation type="submission" date="2018-01" db="EMBL/GenBank/DDBJ databases">
        <authorList>
            <person name="Mao J.F."/>
        </authorList>
    </citation>
    <scope>NUCLEOTIDE SEQUENCE</scope>
    <source>
        <strain evidence="1">Huo1</strain>
        <tissue evidence="1">Leaf</tissue>
    </source>
</reference>
<dbReference type="EMBL" id="PNBA02000004">
    <property type="protein sequence ID" value="KAG6425844.1"/>
    <property type="molecule type" value="Genomic_DNA"/>
</dbReference>
<comment type="caution">
    <text evidence="1">The sequence shown here is derived from an EMBL/GenBank/DDBJ whole genome shotgun (WGS) entry which is preliminary data.</text>
</comment>
<sequence length="133" mass="15390">MNGLRSYSAYENPAPRFGIKFKKSKTIKIEPKTWNFGVDNLELRRKKRIAYYKATIVEGQIKGSIKVSCGFDLVEIVVRHLQKRVELSRSRLLETVGGLDVTSCSNRLELDSCYNHKKMRQIEAQFYIILSKC</sequence>